<comment type="caution">
    <text evidence="3">The sequence shown here is derived from an EMBL/GenBank/DDBJ whole genome shotgun (WGS) entry which is preliminary data.</text>
</comment>
<dbReference type="RefSeq" id="WP_232499179.1">
    <property type="nucleotide sequence ID" value="NZ_BAAANH010000007.1"/>
</dbReference>
<protein>
    <recommendedName>
        <fullName evidence="2">Activator of Hsp90 ATPase homologue 1/2-like C-terminal domain-containing protein</fullName>
    </recommendedName>
</protein>
<gene>
    <name evidence="3" type="ORF">GCM10009747_32680</name>
</gene>
<proteinExistence type="inferred from homology"/>
<dbReference type="Proteomes" id="UP001500506">
    <property type="component" value="Unassembled WGS sequence"/>
</dbReference>
<dbReference type="InterPro" id="IPR013538">
    <property type="entry name" value="ASHA1/2-like_C"/>
</dbReference>
<reference evidence="4" key="1">
    <citation type="journal article" date="2019" name="Int. J. Syst. Evol. Microbiol.">
        <title>The Global Catalogue of Microorganisms (GCM) 10K type strain sequencing project: providing services to taxonomists for standard genome sequencing and annotation.</title>
        <authorList>
            <consortium name="The Broad Institute Genomics Platform"/>
            <consortium name="The Broad Institute Genome Sequencing Center for Infectious Disease"/>
            <person name="Wu L."/>
            <person name="Ma J."/>
        </authorList>
    </citation>
    <scope>NUCLEOTIDE SEQUENCE [LARGE SCALE GENOMIC DNA]</scope>
    <source>
        <strain evidence="4">JCM 14319</strain>
    </source>
</reference>
<evidence type="ECO:0000313" key="4">
    <source>
        <dbReference type="Proteomes" id="UP001500506"/>
    </source>
</evidence>
<feature type="domain" description="Activator of Hsp90 ATPase homologue 1/2-like C-terminal" evidence="2">
    <location>
        <begin position="26"/>
        <end position="137"/>
    </location>
</feature>
<dbReference type="EMBL" id="BAAANH010000007">
    <property type="protein sequence ID" value="GAA1769050.1"/>
    <property type="molecule type" value="Genomic_DNA"/>
</dbReference>
<comment type="similarity">
    <text evidence="1">Belongs to the AHA1 family.</text>
</comment>
<dbReference type="Pfam" id="PF08327">
    <property type="entry name" value="AHSA1"/>
    <property type="match status" value="1"/>
</dbReference>
<evidence type="ECO:0000256" key="1">
    <source>
        <dbReference type="ARBA" id="ARBA00006817"/>
    </source>
</evidence>
<dbReference type="SUPFAM" id="SSF55961">
    <property type="entry name" value="Bet v1-like"/>
    <property type="match status" value="1"/>
</dbReference>
<sequence>MNPTPTGRVEDRNGTPALILTRTFTAPVEDVWAAITEPARLSRWIGTYTGDPATGTVMLTMTAEDDARPEPLNILECAPPHRLTAATPASETSPGWTYEVHLTESDGTTTLTFAQPGPHDLDTAGPGWEYYLDRLVAAEAGQDAAAINFDDYYPAMRDHYRP</sequence>
<dbReference type="Gene3D" id="3.30.530.20">
    <property type="match status" value="1"/>
</dbReference>
<name>A0ABP4X6F5_9MICO</name>
<organism evidence="3 4">
    <name type="scientific">Agromyces humatus</name>
    <dbReference type="NCBI Taxonomy" id="279573"/>
    <lineage>
        <taxon>Bacteria</taxon>
        <taxon>Bacillati</taxon>
        <taxon>Actinomycetota</taxon>
        <taxon>Actinomycetes</taxon>
        <taxon>Micrococcales</taxon>
        <taxon>Microbacteriaceae</taxon>
        <taxon>Agromyces</taxon>
    </lineage>
</organism>
<evidence type="ECO:0000259" key="2">
    <source>
        <dbReference type="Pfam" id="PF08327"/>
    </source>
</evidence>
<accession>A0ABP4X6F5</accession>
<keyword evidence="4" id="KW-1185">Reference proteome</keyword>
<dbReference type="InterPro" id="IPR023393">
    <property type="entry name" value="START-like_dom_sf"/>
</dbReference>
<evidence type="ECO:0000313" key="3">
    <source>
        <dbReference type="EMBL" id="GAA1769050.1"/>
    </source>
</evidence>